<dbReference type="InterPro" id="IPR007781">
    <property type="entry name" value="NAGLU"/>
</dbReference>
<evidence type="ECO:0000259" key="4">
    <source>
        <dbReference type="Pfam" id="PF12971"/>
    </source>
</evidence>
<dbReference type="EMBL" id="JAEVFJ010000025">
    <property type="protein sequence ID" value="KAH8094672.1"/>
    <property type="molecule type" value="Genomic_DNA"/>
</dbReference>
<evidence type="ECO:0000256" key="1">
    <source>
        <dbReference type="ARBA" id="ARBA00022801"/>
    </source>
</evidence>
<dbReference type="InterPro" id="IPR024732">
    <property type="entry name" value="NAGLU_C"/>
</dbReference>
<evidence type="ECO:0000256" key="2">
    <source>
        <dbReference type="SAM" id="SignalP"/>
    </source>
</evidence>
<dbReference type="OrthoDB" id="64736at2759"/>
<dbReference type="PANTHER" id="PTHR12872:SF1">
    <property type="entry name" value="ALPHA-N-ACETYLGLUCOSAMINIDASE"/>
    <property type="match status" value="1"/>
</dbReference>
<dbReference type="SUPFAM" id="SSF51445">
    <property type="entry name" value="(Trans)glycosidases"/>
    <property type="match status" value="1"/>
</dbReference>
<reference evidence="6" key="1">
    <citation type="journal article" date="2021" name="New Phytol.">
        <title>Evolutionary innovations through gain and loss of genes in the ectomycorrhizal Boletales.</title>
        <authorList>
            <person name="Wu G."/>
            <person name="Miyauchi S."/>
            <person name="Morin E."/>
            <person name="Kuo A."/>
            <person name="Drula E."/>
            <person name="Varga T."/>
            <person name="Kohler A."/>
            <person name="Feng B."/>
            <person name="Cao Y."/>
            <person name="Lipzen A."/>
            <person name="Daum C."/>
            <person name="Hundley H."/>
            <person name="Pangilinan J."/>
            <person name="Johnson J."/>
            <person name="Barry K."/>
            <person name="LaButti K."/>
            <person name="Ng V."/>
            <person name="Ahrendt S."/>
            <person name="Min B."/>
            <person name="Choi I.G."/>
            <person name="Park H."/>
            <person name="Plett J.M."/>
            <person name="Magnuson J."/>
            <person name="Spatafora J.W."/>
            <person name="Nagy L.G."/>
            <person name="Henrissat B."/>
            <person name="Grigoriev I.V."/>
            <person name="Yang Z.L."/>
            <person name="Xu J."/>
            <person name="Martin F.M."/>
        </authorList>
    </citation>
    <scope>NUCLEOTIDE SEQUENCE</scope>
    <source>
        <strain evidence="6">KKN 215</strain>
    </source>
</reference>
<name>A0A8K0XNH1_9AGAR</name>
<dbReference type="Pfam" id="PF12972">
    <property type="entry name" value="NAGLU_C"/>
    <property type="match status" value="1"/>
</dbReference>
<dbReference type="Proteomes" id="UP000813824">
    <property type="component" value="Unassembled WGS sequence"/>
</dbReference>
<keyword evidence="1" id="KW-0378">Hydrolase</keyword>
<organism evidence="6 7">
    <name type="scientific">Cristinia sonorae</name>
    <dbReference type="NCBI Taxonomy" id="1940300"/>
    <lineage>
        <taxon>Eukaryota</taxon>
        <taxon>Fungi</taxon>
        <taxon>Dikarya</taxon>
        <taxon>Basidiomycota</taxon>
        <taxon>Agaricomycotina</taxon>
        <taxon>Agaricomycetes</taxon>
        <taxon>Agaricomycetidae</taxon>
        <taxon>Agaricales</taxon>
        <taxon>Pleurotineae</taxon>
        <taxon>Stephanosporaceae</taxon>
        <taxon>Cristinia</taxon>
    </lineage>
</organism>
<dbReference type="GO" id="GO:0016787">
    <property type="term" value="F:hydrolase activity"/>
    <property type="evidence" value="ECO:0007669"/>
    <property type="project" value="UniProtKB-KW"/>
</dbReference>
<dbReference type="Pfam" id="PF12971">
    <property type="entry name" value="NAGLU_N"/>
    <property type="match status" value="1"/>
</dbReference>
<evidence type="ECO:0000259" key="3">
    <source>
        <dbReference type="Pfam" id="PF05089"/>
    </source>
</evidence>
<feature type="signal peptide" evidence="2">
    <location>
        <begin position="1"/>
        <end position="16"/>
    </location>
</feature>
<evidence type="ECO:0000313" key="6">
    <source>
        <dbReference type="EMBL" id="KAH8094672.1"/>
    </source>
</evidence>
<feature type="domain" description="Alpha-N-acetylglucosaminidase N-terminal" evidence="4">
    <location>
        <begin position="30"/>
        <end position="113"/>
    </location>
</feature>
<dbReference type="Gene3D" id="1.20.120.670">
    <property type="entry name" value="N-acetyl-b-d-glucoasminidase"/>
    <property type="match status" value="1"/>
</dbReference>
<protein>
    <submittedName>
        <fullName evidence="6">Alpha-N-acetylglucosaminidase</fullName>
    </submittedName>
</protein>
<keyword evidence="7" id="KW-1185">Reference proteome</keyword>
<proteinExistence type="predicted"/>
<dbReference type="InterPro" id="IPR024240">
    <property type="entry name" value="NAGLU_N"/>
</dbReference>
<dbReference type="Pfam" id="PF05089">
    <property type="entry name" value="NAGLU"/>
    <property type="match status" value="1"/>
</dbReference>
<dbReference type="InterPro" id="IPR029018">
    <property type="entry name" value="Hex-like_dom2"/>
</dbReference>
<dbReference type="InterPro" id="IPR024733">
    <property type="entry name" value="NAGLU_tim-barrel"/>
</dbReference>
<evidence type="ECO:0000259" key="5">
    <source>
        <dbReference type="Pfam" id="PF12972"/>
    </source>
</evidence>
<sequence>MRAILVALTAVSAALAATTSLKPAPVSPLQGVQALVKRRIPKHANDFTFQLVNGTGDSFLVSDTKGHSGGVTVQCTTVSACSRGLYTYLTQIGGVDIWWTGSRLDQLPSRLPAVGKPINGSSIVPWRYHFNTVTFSYTTAFWGFDKWELLLDWLALRGVNLPLAWVGNEYILIQVFKEAGLSDAEISDFLSGPAFQAWNRFGNIQGSWGGALPVQWVEDQFALQKQIVKRMVDLGMTPVLPSFTGFVPKALQSHYPNASIVIGSQWSGFPTSLTNDSFLNPFDPLFTKLQTSFISKQAKAYGNISHIYTLDQYNENDPASGDLDYLRNVTAGTYASLRAADPQAVWLMQGWLFFSSEDFWTNERVEAYLSGVPAENMIVLDLYTESQPQWNRTNNYFGKNWVWCELHDYGGNQGFEGNLEVLTQGPIAALTSPNSTMKGIGLTMEGQEGNEIVYDILLDQAWSSTPLNVSTYVKNWVSRRYNVKSLPAAATQAWSTLASTVYNNTNTGSEATIKSILELTPATSGLVNRTGHHPTLIPYDTDTSIVPAFQLLLNASSQNPALRTNPEFLNDIVDISRQLLANRFIDAYLSLIATWNSTTTTARSLTLAGETLLDILGDLDAVLATNPNFLVSTWIHDARQWASTTTGSGSNTANVKVNQTYAAYLEYNARNQLTLWGPNGEINDYASKQWAGLVGQYYAERWATFVRYLADARKSTGDNSAYNATEIKARLLGLGKEWDTRIWGNKTRGETWGTTGDALTLAQGVFDTWA</sequence>
<keyword evidence="2" id="KW-0732">Signal</keyword>
<evidence type="ECO:0000313" key="7">
    <source>
        <dbReference type="Proteomes" id="UP000813824"/>
    </source>
</evidence>
<feature type="domain" description="Alpha-N-acetylglucosaminidase tim-barrel" evidence="3">
    <location>
        <begin position="127"/>
        <end position="463"/>
    </location>
</feature>
<dbReference type="Gene3D" id="3.20.20.80">
    <property type="entry name" value="Glycosidases"/>
    <property type="match status" value="1"/>
</dbReference>
<dbReference type="InterPro" id="IPR017853">
    <property type="entry name" value="GH"/>
</dbReference>
<feature type="chain" id="PRO_5035441870" evidence="2">
    <location>
        <begin position="17"/>
        <end position="770"/>
    </location>
</feature>
<accession>A0A8K0XNH1</accession>
<dbReference type="AlphaFoldDB" id="A0A8K0XNH1"/>
<feature type="domain" description="Alpha-N-acetylglucosaminidase C-terminal" evidence="5">
    <location>
        <begin position="472"/>
        <end position="766"/>
    </location>
</feature>
<dbReference type="PANTHER" id="PTHR12872">
    <property type="entry name" value="ALPHA-N-ACETYLGLUCOSAMINIDASE"/>
    <property type="match status" value="1"/>
</dbReference>
<comment type="caution">
    <text evidence="6">The sequence shown here is derived from an EMBL/GenBank/DDBJ whole genome shotgun (WGS) entry which is preliminary data.</text>
</comment>
<dbReference type="Gene3D" id="3.30.379.10">
    <property type="entry name" value="Chitobiase/beta-hexosaminidase domain 2-like"/>
    <property type="match status" value="1"/>
</dbReference>
<gene>
    <name evidence="6" type="ORF">BXZ70DRAFT_352934</name>
</gene>